<comment type="caution">
    <text evidence="1">The sequence shown here is derived from an EMBL/GenBank/DDBJ whole genome shotgun (WGS) entry which is preliminary data.</text>
</comment>
<dbReference type="Proteomes" id="UP000479710">
    <property type="component" value="Unassembled WGS sequence"/>
</dbReference>
<dbReference type="PANTHER" id="PTHR47931">
    <property type="entry name" value="OS01G0228400 PROTEIN"/>
    <property type="match status" value="1"/>
</dbReference>
<name>A0A6G1CLQ4_9ORYZ</name>
<organism evidence="1 2">
    <name type="scientific">Oryza meyeriana var. granulata</name>
    <dbReference type="NCBI Taxonomy" id="110450"/>
    <lineage>
        <taxon>Eukaryota</taxon>
        <taxon>Viridiplantae</taxon>
        <taxon>Streptophyta</taxon>
        <taxon>Embryophyta</taxon>
        <taxon>Tracheophyta</taxon>
        <taxon>Spermatophyta</taxon>
        <taxon>Magnoliopsida</taxon>
        <taxon>Liliopsida</taxon>
        <taxon>Poales</taxon>
        <taxon>Poaceae</taxon>
        <taxon>BOP clade</taxon>
        <taxon>Oryzoideae</taxon>
        <taxon>Oryzeae</taxon>
        <taxon>Oryzinae</taxon>
        <taxon>Oryza</taxon>
        <taxon>Oryza meyeriana</taxon>
    </lineage>
</organism>
<dbReference type="AlphaFoldDB" id="A0A6G1CLQ4"/>
<evidence type="ECO:0000313" key="1">
    <source>
        <dbReference type="EMBL" id="KAF0901595.1"/>
    </source>
</evidence>
<protein>
    <submittedName>
        <fullName evidence="1">Uncharacterized protein</fullName>
    </submittedName>
</protein>
<evidence type="ECO:0000313" key="2">
    <source>
        <dbReference type="Proteomes" id="UP000479710"/>
    </source>
</evidence>
<dbReference type="OrthoDB" id="185373at2759"/>
<proteinExistence type="predicted"/>
<dbReference type="EMBL" id="SPHZ02000008">
    <property type="protein sequence ID" value="KAF0901595.1"/>
    <property type="molecule type" value="Genomic_DNA"/>
</dbReference>
<accession>A0A6G1CLQ4</accession>
<keyword evidence="2" id="KW-1185">Reference proteome</keyword>
<sequence>MAAVNDALGPMEQFGIKADIITYSHQHSTRDFVVRPNLRTIETFIWGYNEQKQPWKGDAVMEAEEQDKRI</sequence>
<reference evidence="1 2" key="1">
    <citation type="submission" date="2019-11" db="EMBL/GenBank/DDBJ databases">
        <title>Whole genome sequence of Oryza granulata.</title>
        <authorList>
            <person name="Li W."/>
        </authorList>
    </citation>
    <scope>NUCLEOTIDE SEQUENCE [LARGE SCALE GENOMIC DNA]</scope>
    <source>
        <strain evidence="2">cv. Menghai</strain>
        <tissue evidence="1">Leaf</tissue>
    </source>
</reference>
<dbReference type="PANTHER" id="PTHR47931:SF2">
    <property type="entry name" value="OS01G0228400 PROTEIN"/>
    <property type="match status" value="1"/>
</dbReference>
<gene>
    <name evidence="1" type="ORF">E2562_003566</name>
</gene>